<evidence type="ECO:0000313" key="1">
    <source>
        <dbReference type="EMBL" id="SOD65880.1"/>
    </source>
</evidence>
<sequence>MSAAPQTPPPAAAPKAAPAKMLSLRLESKPIIYASYMSFTEFGGVFVPTEEKFDMGSEVMLMLELVGPSQTEKMLLKTNVCWINSNPSAGGRPKGIGLAFTKDEAGVKTKAIIEAILTGLLSNERSTYTL</sequence>
<proteinExistence type="predicted"/>
<dbReference type="AlphaFoldDB" id="A0A286E4P7"/>
<dbReference type="Gene3D" id="2.40.10.220">
    <property type="entry name" value="predicted glycosyltransferase like domains"/>
    <property type="match status" value="1"/>
</dbReference>
<gene>
    <name evidence="1" type="ORF">SAMN02746062_00421</name>
</gene>
<reference evidence="1 2" key="1">
    <citation type="submission" date="2017-09" db="EMBL/GenBank/DDBJ databases">
        <authorList>
            <person name="Ehlers B."/>
            <person name="Leendertz F.H."/>
        </authorList>
    </citation>
    <scope>NUCLEOTIDE SEQUENCE [LARGE SCALE GENOMIC DNA]</scope>
    <source>
        <strain evidence="1 2">DSM 16848</strain>
    </source>
</reference>
<evidence type="ECO:0000313" key="2">
    <source>
        <dbReference type="Proteomes" id="UP000219669"/>
    </source>
</evidence>
<dbReference type="RefSeq" id="WP_097113518.1">
    <property type="nucleotide sequence ID" value="NZ_CP083931.1"/>
</dbReference>
<name>A0A286E4P7_9NEIS</name>
<keyword evidence="2" id="KW-1185">Reference proteome</keyword>
<dbReference type="EMBL" id="OCNF01000003">
    <property type="protein sequence ID" value="SOD65880.1"/>
    <property type="molecule type" value="Genomic_DNA"/>
</dbReference>
<accession>A0A286E4P7</accession>
<dbReference type="Proteomes" id="UP000219669">
    <property type="component" value="Unassembled WGS sequence"/>
</dbReference>
<organism evidence="1 2">
    <name type="scientific">Alysiella filiformis DSM 16848</name>
    <dbReference type="NCBI Taxonomy" id="1120981"/>
    <lineage>
        <taxon>Bacteria</taxon>
        <taxon>Pseudomonadati</taxon>
        <taxon>Pseudomonadota</taxon>
        <taxon>Betaproteobacteria</taxon>
        <taxon>Neisseriales</taxon>
        <taxon>Neisseriaceae</taxon>
        <taxon>Alysiella</taxon>
    </lineage>
</organism>
<protein>
    <submittedName>
        <fullName evidence="1">Type IV pilus assembly protein PilZ</fullName>
    </submittedName>
</protein>
<dbReference type="OrthoDB" id="5296245at2"/>